<accession>A0A1G8KXF4</accession>
<dbReference type="GeneID" id="42304181"/>
<evidence type="ECO:0000313" key="2">
    <source>
        <dbReference type="EMBL" id="SDI48076.1"/>
    </source>
</evidence>
<dbReference type="SUPFAM" id="SSF53335">
    <property type="entry name" value="S-adenosyl-L-methionine-dependent methyltransferases"/>
    <property type="match status" value="1"/>
</dbReference>
<dbReference type="PANTHER" id="PTHR43861">
    <property type="entry name" value="TRANS-ACONITATE 2-METHYLTRANSFERASE-RELATED"/>
    <property type="match status" value="1"/>
</dbReference>
<gene>
    <name evidence="2" type="ORF">SAMN04487909_104172</name>
</gene>
<dbReference type="Proteomes" id="UP000182836">
    <property type="component" value="Unassembled WGS sequence"/>
</dbReference>
<dbReference type="Gene3D" id="1.50.10.20">
    <property type="match status" value="1"/>
</dbReference>
<sequence>MIAEYQVQDRIRDFFSENSDKKIAIWGNGEHTLQLIEFLKCNEITTDSIKAIIAKEDNGHKQQKIPIIKVDDAFQLLNLVDFIVISSYSFQEEIAHEIERLGFAKKIVKVYNLDGEYKDPLFYWKLYGKSYFKLPTNKIKEFISDRTNYIKIYERAIKWIHKNTIDNQGIIVHSQQKVCYPEVTGYFIPSLIRWGEKKLALQYARWLVSIQNEDGSWNDPLGLTAYTFDTGQILKGLVSMVDSYPEFKVAILKGCHWIVNQIDEEGRITTPDTSQWILPNGKMTPEAIHLYALEPVKLVADKWNIENFSEKIGIALKYYLQRDDLVEFDTLSHFHAYIIEALVDLGETSHAIEAMEKINHIYEQKGFIPGYHNADWVCSTAMFQYALIMYKLGWVERADKIFEYTCHLQNDTGGFFGGYGEGATYFPIEEISWANKYFLDAFWYKIHKSFNKDYSIFPEEISYNDGRYRLVEEVLGENKFHKVVDIGCGKGRYIKNLKEKYPEAELYGVDISDKMLGYLPKGVTPLLGTLLNIPLMDKEVDMAFCVEALEHAVDIPKAIQEMGRIVKEDGVLIIIDKNQERLGALEISEWEQWFDEERVTQLLEKEGFIVTVRKNISYDQKSGQDQLFIAWIARKSTRLS</sequence>
<dbReference type="Gene3D" id="3.40.50.150">
    <property type="entry name" value="Vaccinia Virus protein VP39"/>
    <property type="match status" value="1"/>
</dbReference>
<dbReference type="EMBL" id="FNED01000004">
    <property type="protein sequence ID" value="SDI48076.1"/>
    <property type="molecule type" value="Genomic_DNA"/>
</dbReference>
<dbReference type="InterPro" id="IPR013216">
    <property type="entry name" value="Methyltransf_11"/>
</dbReference>
<dbReference type="GO" id="GO:0032259">
    <property type="term" value="P:methylation"/>
    <property type="evidence" value="ECO:0007669"/>
    <property type="project" value="UniProtKB-KW"/>
</dbReference>
<organism evidence="2 3">
    <name type="scientific">Aneurinibacillus migulanus</name>
    <name type="common">Bacillus migulanus</name>
    <dbReference type="NCBI Taxonomy" id="47500"/>
    <lineage>
        <taxon>Bacteria</taxon>
        <taxon>Bacillati</taxon>
        <taxon>Bacillota</taxon>
        <taxon>Bacilli</taxon>
        <taxon>Bacillales</taxon>
        <taxon>Paenibacillaceae</taxon>
        <taxon>Aneurinibacillus group</taxon>
        <taxon>Aneurinibacillus</taxon>
    </lineage>
</organism>
<keyword evidence="2" id="KW-0489">Methyltransferase</keyword>
<dbReference type="OrthoDB" id="9782855at2"/>
<dbReference type="AlphaFoldDB" id="A0A1G8KXF4"/>
<dbReference type="InterPro" id="IPR029063">
    <property type="entry name" value="SAM-dependent_MTases_sf"/>
</dbReference>
<dbReference type="Gene3D" id="3.40.50.720">
    <property type="entry name" value="NAD(P)-binding Rossmann-like Domain"/>
    <property type="match status" value="1"/>
</dbReference>
<name>A0A1G8KXF4_ANEMI</name>
<dbReference type="GO" id="GO:0008757">
    <property type="term" value="F:S-adenosylmethionine-dependent methyltransferase activity"/>
    <property type="evidence" value="ECO:0007669"/>
    <property type="project" value="InterPro"/>
</dbReference>
<evidence type="ECO:0000259" key="1">
    <source>
        <dbReference type="Pfam" id="PF08241"/>
    </source>
</evidence>
<dbReference type="Pfam" id="PF08241">
    <property type="entry name" value="Methyltransf_11"/>
    <property type="match status" value="1"/>
</dbReference>
<protein>
    <submittedName>
        <fullName evidence="2">Malonyl-CoA O-methyltransferase</fullName>
    </submittedName>
</protein>
<dbReference type="CDD" id="cd02440">
    <property type="entry name" value="AdoMet_MTases"/>
    <property type="match status" value="1"/>
</dbReference>
<feature type="domain" description="Methyltransferase type 11" evidence="1">
    <location>
        <begin position="484"/>
        <end position="574"/>
    </location>
</feature>
<keyword evidence="2" id="KW-0808">Transferase</keyword>
<dbReference type="PANTHER" id="PTHR43861:SF1">
    <property type="entry name" value="TRANS-ACONITATE 2-METHYLTRANSFERASE"/>
    <property type="match status" value="1"/>
</dbReference>
<dbReference type="RefSeq" id="WP_052812308.1">
    <property type="nucleotide sequence ID" value="NZ_BJOA01000081.1"/>
</dbReference>
<proteinExistence type="predicted"/>
<reference evidence="2 3" key="1">
    <citation type="submission" date="2016-10" db="EMBL/GenBank/DDBJ databases">
        <authorList>
            <person name="de Groot N.N."/>
        </authorList>
    </citation>
    <scope>NUCLEOTIDE SEQUENCE [LARGE SCALE GENOMIC DNA]</scope>
    <source>
        <strain evidence="2 3">DSM 2895</strain>
    </source>
</reference>
<dbReference type="InterPro" id="IPR008930">
    <property type="entry name" value="Terpenoid_cyclase/PrenylTrfase"/>
</dbReference>
<dbReference type="SUPFAM" id="SSF48239">
    <property type="entry name" value="Terpenoid cyclases/Protein prenyltransferases"/>
    <property type="match status" value="1"/>
</dbReference>
<evidence type="ECO:0000313" key="3">
    <source>
        <dbReference type="Proteomes" id="UP000182836"/>
    </source>
</evidence>